<feature type="transmembrane region" description="Helical" evidence="2">
    <location>
        <begin position="197"/>
        <end position="219"/>
    </location>
</feature>
<feature type="transmembrane region" description="Helical" evidence="2">
    <location>
        <begin position="139"/>
        <end position="156"/>
    </location>
</feature>
<dbReference type="PANTHER" id="PTHR22911:SF79">
    <property type="entry name" value="MOBA-LIKE NTP TRANSFERASE DOMAIN-CONTAINING PROTEIN"/>
    <property type="match status" value="1"/>
</dbReference>
<proteinExistence type="inferred from homology"/>
<feature type="domain" description="EamA" evidence="3">
    <location>
        <begin position="12"/>
        <end position="155"/>
    </location>
</feature>
<dbReference type="PATRIC" id="fig|1502723.3.peg.484"/>
<feature type="transmembrane region" description="Helical" evidence="2">
    <location>
        <begin position="14"/>
        <end position="35"/>
    </location>
</feature>
<dbReference type="OrthoDB" id="3821087at2"/>
<reference evidence="5" key="1">
    <citation type="submission" date="2015-02" db="EMBL/GenBank/DDBJ databases">
        <title>Draft Genome of Frankia sp. CpI1-S.</title>
        <authorList>
            <person name="Oshone R.T."/>
            <person name="Ngom M."/>
            <person name="Ghodhbane-Gtari F."/>
            <person name="Gtari M."/>
            <person name="Morris K."/>
            <person name="Thomas K."/>
            <person name="Sen A."/>
            <person name="Tisa L.S."/>
        </authorList>
    </citation>
    <scope>NUCLEOTIDE SEQUENCE [LARGE SCALE GENOMIC DNA]</scope>
    <source>
        <strain evidence="5">CpI1-S</strain>
    </source>
</reference>
<dbReference type="Pfam" id="PF00892">
    <property type="entry name" value="EamA"/>
    <property type="match status" value="2"/>
</dbReference>
<accession>A0A0D8BMS6</accession>
<protein>
    <submittedName>
        <fullName evidence="4">Putative permease, DMT superfamily</fullName>
    </submittedName>
</protein>
<dbReference type="InterPro" id="IPR000620">
    <property type="entry name" value="EamA_dom"/>
</dbReference>
<feature type="transmembrane region" description="Helical" evidence="2">
    <location>
        <begin position="287"/>
        <end position="304"/>
    </location>
</feature>
<dbReference type="SUPFAM" id="SSF103481">
    <property type="entry name" value="Multidrug resistance efflux transporter EmrE"/>
    <property type="match status" value="2"/>
</dbReference>
<keyword evidence="2" id="KW-0812">Transmembrane</keyword>
<dbReference type="GO" id="GO:0016020">
    <property type="term" value="C:membrane"/>
    <property type="evidence" value="ECO:0007669"/>
    <property type="project" value="InterPro"/>
</dbReference>
<feature type="domain" description="EamA" evidence="3">
    <location>
        <begin position="167"/>
        <end position="303"/>
    </location>
</feature>
<feature type="transmembrane region" description="Helical" evidence="2">
    <location>
        <begin position="47"/>
        <end position="63"/>
    </location>
</feature>
<dbReference type="InterPro" id="IPR037185">
    <property type="entry name" value="EmrE-like"/>
</dbReference>
<evidence type="ECO:0000313" key="5">
    <source>
        <dbReference type="Proteomes" id="UP000032545"/>
    </source>
</evidence>
<evidence type="ECO:0000259" key="3">
    <source>
        <dbReference type="Pfam" id="PF00892"/>
    </source>
</evidence>
<feature type="transmembrane region" description="Helical" evidence="2">
    <location>
        <begin position="168"/>
        <end position="185"/>
    </location>
</feature>
<sequence>MSNAVDVLPVRRGLMYLACAGATWSTTGAAVDLVYRSSDLGPVAVSFWRFLGGLVLLLMARAVRPSRSANRVPASTQFRRPPLLLRAGTAAGLAVFQTAYFGAVAMTGLAVSTIVSLGAGPVLTAIGARWALDERLGRGGVLAITGAVSGLTVLVLGDQGAAVRPGGVGLAVLSAAGYATATLLARGAGRAGRGEDPAVVTAWSFGIAAVCLLPLAVPAGLLPHTTQLGRLLVIAAYVAAVPTALAYPLYFAGVTVVRAATASTIMLIEPVGAAVLAVVVLGEQLTAAMLVGAVLLLFPMILLARVEARLAGGTVVS</sequence>
<gene>
    <name evidence="4" type="ORF">FF36_00437</name>
</gene>
<comment type="caution">
    <text evidence="4">The sequence shown here is derived from an EMBL/GenBank/DDBJ whole genome shotgun (WGS) entry which is preliminary data.</text>
</comment>
<dbReference type="RefSeq" id="WP_044883194.1">
    <property type="nucleotide sequence ID" value="NZ_JYFN01000002.1"/>
</dbReference>
<dbReference type="Proteomes" id="UP000032545">
    <property type="component" value="Unassembled WGS sequence"/>
</dbReference>
<feature type="transmembrane region" description="Helical" evidence="2">
    <location>
        <begin position="259"/>
        <end position="281"/>
    </location>
</feature>
<name>A0A0D8BMS6_9ACTN</name>
<dbReference type="EMBL" id="JYFN01000002">
    <property type="protein sequence ID" value="KJE25304.1"/>
    <property type="molecule type" value="Genomic_DNA"/>
</dbReference>
<evidence type="ECO:0000256" key="1">
    <source>
        <dbReference type="ARBA" id="ARBA00007362"/>
    </source>
</evidence>
<keyword evidence="2" id="KW-0472">Membrane</keyword>
<feature type="transmembrane region" description="Helical" evidence="2">
    <location>
        <begin position="231"/>
        <end position="252"/>
    </location>
</feature>
<comment type="similarity">
    <text evidence="1">Belongs to the EamA transporter family.</text>
</comment>
<dbReference type="PANTHER" id="PTHR22911">
    <property type="entry name" value="ACYL-MALONYL CONDENSING ENZYME-RELATED"/>
    <property type="match status" value="1"/>
</dbReference>
<keyword evidence="2" id="KW-1133">Transmembrane helix</keyword>
<evidence type="ECO:0000256" key="2">
    <source>
        <dbReference type="SAM" id="Phobius"/>
    </source>
</evidence>
<keyword evidence="5" id="KW-1185">Reference proteome</keyword>
<organism evidence="4 5">
    <name type="scientific">Frankia torreyi</name>
    <dbReference type="NCBI Taxonomy" id="1856"/>
    <lineage>
        <taxon>Bacteria</taxon>
        <taxon>Bacillati</taxon>
        <taxon>Actinomycetota</taxon>
        <taxon>Actinomycetes</taxon>
        <taxon>Frankiales</taxon>
        <taxon>Frankiaceae</taxon>
        <taxon>Frankia</taxon>
    </lineage>
</organism>
<reference evidence="4 5" key="2">
    <citation type="journal article" date="2016" name="Genome Announc.">
        <title>Permanent Draft Genome Sequences for Two Variants of Frankia sp. Strain CpI1, the First Frankia Strain Isolated from Root Nodules of Comptonia peregrina.</title>
        <authorList>
            <person name="Oshone R."/>
            <person name="Hurst S.G.IV."/>
            <person name="Abebe-Akele F."/>
            <person name="Simpson S."/>
            <person name="Morris K."/>
            <person name="Thomas W.K."/>
            <person name="Tisa L.S."/>
        </authorList>
    </citation>
    <scope>NUCLEOTIDE SEQUENCE [LARGE SCALE GENOMIC DNA]</scope>
    <source>
        <strain evidence="5">CpI1-S</strain>
    </source>
</reference>
<feature type="transmembrane region" description="Helical" evidence="2">
    <location>
        <begin position="83"/>
        <end position="103"/>
    </location>
</feature>
<dbReference type="AlphaFoldDB" id="A0A0D8BMS6"/>
<evidence type="ECO:0000313" key="4">
    <source>
        <dbReference type="EMBL" id="KJE25304.1"/>
    </source>
</evidence>
<feature type="transmembrane region" description="Helical" evidence="2">
    <location>
        <begin position="109"/>
        <end position="132"/>
    </location>
</feature>